<keyword evidence="5" id="KW-0677">Repeat</keyword>
<evidence type="ECO:0008006" key="14">
    <source>
        <dbReference type="Google" id="ProtNLM"/>
    </source>
</evidence>
<evidence type="ECO:0000313" key="12">
    <source>
        <dbReference type="EMBL" id="CEJ93240.1"/>
    </source>
</evidence>
<dbReference type="PRINTS" id="PR00784">
    <property type="entry name" value="MTUNCOUPLING"/>
</dbReference>
<evidence type="ECO:0000256" key="2">
    <source>
        <dbReference type="ARBA" id="ARBA00006375"/>
    </source>
</evidence>
<dbReference type="AlphaFoldDB" id="A0A0A1TNZ6"/>
<evidence type="ECO:0000256" key="11">
    <source>
        <dbReference type="RuleBase" id="RU000488"/>
    </source>
</evidence>
<reference evidence="12 13" key="1">
    <citation type="journal article" date="2015" name="Genome Announc.">
        <title>Draft Genome Sequence and Gene Annotation of the Entomopathogenic Fungus Verticillium hemipterigenum.</title>
        <authorList>
            <person name="Horn F."/>
            <person name="Habel A."/>
            <person name="Scharf D.H."/>
            <person name="Dworschak J."/>
            <person name="Brakhage A.A."/>
            <person name="Guthke R."/>
            <person name="Hertweck C."/>
            <person name="Linde J."/>
        </authorList>
    </citation>
    <scope>NUCLEOTIDE SEQUENCE [LARGE SCALE GENOMIC DNA]</scope>
</reference>
<dbReference type="InterPro" id="IPR050391">
    <property type="entry name" value="Mito_Metabolite_Transporter"/>
</dbReference>
<keyword evidence="3 11" id="KW-0813">Transport</keyword>
<comment type="subcellular location">
    <subcellularLocation>
        <location evidence="1">Mitochondrion inner membrane</location>
        <topology evidence="1">Multi-pass membrane protein</topology>
    </subcellularLocation>
</comment>
<keyword evidence="8" id="KW-0496">Mitochondrion</keyword>
<evidence type="ECO:0000256" key="7">
    <source>
        <dbReference type="ARBA" id="ARBA00022989"/>
    </source>
</evidence>
<dbReference type="GO" id="GO:0055085">
    <property type="term" value="P:transmembrane transport"/>
    <property type="evidence" value="ECO:0007669"/>
    <property type="project" value="InterPro"/>
</dbReference>
<dbReference type="Proteomes" id="UP000039046">
    <property type="component" value="Unassembled WGS sequence"/>
</dbReference>
<dbReference type="InterPro" id="IPR018108">
    <property type="entry name" value="MCP_transmembrane"/>
</dbReference>
<dbReference type="EMBL" id="CDHN01000005">
    <property type="protein sequence ID" value="CEJ93240.1"/>
    <property type="molecule type" value="Genomic_DNA"/>
</dbReference>
<evidence type="ECO:0000256" key="8">
    <source>
        <dbReference type="ARBA" id="ARBA00023128"/>
    </source>
</evidence>
<protein>
    <recommendedName>
        <fullName evidence="14">Mitochondrial dicarboxylate transporter</fullName>
    </recommendedName>
</protein>
<evidence type="ECO:0000256" key="3">
    <source>
        <dbReference type="ARBA" id="ARBA00022448"/>
    </source>
</evidence>
<keyword evidence="6" id="KW-0999">Mitochondrion inner membrane</keyword>
<sequence>MSKPKQKEPFWLGGAAACMAVCFTHPLDQTKYRMQVLKSKSSMVSTMYRFASRDGIASLWAGLSASLLRQSTYSTARFGFHNYLSSLALRKSGKEKLPASWNVACAGVSGGVAGLIGNPTEVALVRMCADGAKKPSERFNYSNSIQALFRVCKEEGFSAFTKGLMPNVVRSVLMNISQIATYASAKQWVLASVRSNDDITTHSIASFIAGTVATTLCAPADIIKSRMQATAGKEGIVQVVRQGIQHEGPLFLMKGWTPAFIRITPHTILTFVFMEQLKKVVQFSVTPTVPATVKL</sequence>
<dbReference type="GO" id="GO:0005743">
    <property type="term" value="C:mitochondrial inner membrane"/>
    <property type="evidence" value="ECO:0007669"/>
    <property type="project" value="UniProtKB-SubCell"/>
</dbReference>
<gene>
    <name evidence="12" type="ORF">VHEMI08847</name>
</gene>
<evidence type="ECO:0000256" key="4">
    <source>
        <dbReference type="ARBA" id="ARBA00022692"/>
    </source>
</evidence>
<evidence type="ECO:0000256" key="9">
    <source>
        <dbReference type="ARBA" id="ARBA00023136"/>
    </source>
</evidence>
<dbReference type="InterPro" id="IPR002067">
    <property type="entry name" value="MCP"/>
</dbReference>
<proteinExistence type="inferred from homology"/>
<evidence type="ECO:0000256" key="5">
    <source>
        <dbReference type="ARBA" id="ARBA00022737"/>
    </source>
</evidence>
<evidence type="ECO:0000256" key="10">
    <source>
        <dbReference type="PROSITE-ProRule" id="PRU00282"/>
    </source>
</evidence>
<evidence type="ECO:0000256" key="1">
    <source>
        <dbReference type="ARBA" id="ARBA00004448"/>
    </source>
</evidence>
<comment type="similarity">
    <text evidence="2 11">Belongs to the mitochondrial carrier (TC 2.A.29) family.</text>
</comment>
<dbReference type="Gene3D" id="1.50.40.10">
    <property type="entry name" value="Mitochondrial carrier domain"/>
    <property type="match status" value="1"/>
</dbReference>
<evidence type="ECO:0000313" key="13">
    <source>
        <dbReference type="Proteomes" id="UP000039046"/>
    </source>
</evidence>
<dbReference type="OrthoDB" id="448427at2759"/>
<feature type="repeat" description="Solcar" evidence="10">
    <location>
        <begin position="8"/>
        <end position="87"/>
    </location>
</feature>
<evidence type="ECO:0000256" key="6">
    <source>
        <dbReference type="ARBA" id="ARBA00022792"/>
    </source>
</evidence>
<keyword evidence="4 10" id="KW-0812">Transmembrane</keyword>
<dbReference type="InterPro" id="IPR023395">
    <property type="entry name" value="MCP_dom_sf"/>
</dbReference>
<dbReference type="PANTHER" id="PTHR45618">
    <property type="entry name" value="MITOCHONDRIAL DICARBOXYLATE CARRIER-RELATED"/>
    <property type="match status" value="1"/>
</dbReference>
<dbReference type="SUPFAM" id="SSF103506">
    <property type="entry name" value="Mitochondrial carrier"/>
    <property type="match status" value="1"/>
</dbReference>
<dbReference type="Pfam" id="PF00153">
    <property type="entry name" value="Mito_carr"/>
    <property type="match status" value="3"/>
</dbReference>
<keyword evidence="9 10" id="KW-0472">Membrane</keyword>
<accession>A0A0A1TNZ6</accession>
<feature type="repeat" description="Solcar" evidence="10">
    <location>
        <begin position="101"/>
        <end position="188"/>
    </location>
</feature>
<organism evidence="12 13">
    <name type="scientific">[Torrubiella] hemipterigena</name>
    <dbReference type="NCBI Taxonomy" id="1531966"/>
    <lineage>
        <taxon>Eukaryota</taxon>
        <taxon>Fungi</taxon>
        <taxon>Dikarya</taxon>
        <taxon>Ascomycota</taxon>
        <taxon>Pezizomycotina</taxon>
        <taxon>Sordariomycetes</taxon>
        <taxon>Hypocreomycetidae</taxon>
        <taxon>Hypocreales</taxon>
        <taxon>Clavicipitaceae</taxon>
        <taxon>Clavicipitaceae incertae sedis</taxon>
        <taxon>'Torrubiella' clade</taxon>
    </lineage>
</organism>
<name>A0A0A1TNZ6_9HYPO</name>
<dbReference type="PROSITE" id="PS50920">
    <property type="entry name" value="SOLCAR"/>
    <property type="match status" value="3"/>
</dbReference>
<keyword evidence="7" id="KW-1133">Transmembrane helix</keyword>
<feature type="repeat" description="Solcar" evidence="10">
    <location>
        <begin position="197"/>
        <end position="280"/>
    </location>
</feature>
<keyword evidence="13" id="KW-1185">Reference proteome</keyword>
<dbReference type="HOGENOM" id="CLU_015166_14_1_1"/>